<dbReference type="InterPro" id="IPR036397">
    <property type="entry name" value="RNaseH_sf"/>
</dbReference>
<protein>
    <recommendedName>
        <fullName evidence="1">RNase H type-1 domain-containing protein</fullName>
    </recommendedName>
</protein>
<comment type="caution">
    <text evidence="2">The sequence shown here is derived from an EMBL/GenBank/DDBJ whole genome shotgun (WGS) entry which is preliminary data.</text>
</comment>
<gene>
    <name evidence="2" type="ORF">F3Y22_tig00110831pilonHSYRG00418</name>
</gene>
<reference evidence="2" key="1">
    <citation type="submission" date="2019-09" db="EMBL/GenBank/DDBJ databases">
        <title>Draft genome information of white flower Hibiscus syriacus.</title>
        <authorList>
            <person name="Kim Y.-M."/>
        </authorList>
    </citation>
    <scope>NUCLEOTIDE SEQUENCE [LARGE SCALE GENOMIC DNA]</scope>
    <source>
        <strain evidence="2">YM2019G1</strain>
    </source>
</reference>
<feature type="domain" description="RNase H type-1" evidence="1">
    <location>
        <begin position="112"/>
        <end position="233"/>
    </location>
</feature>
<dbReference type="GO" id="GO:0004523">
    <property type="term" value="F:RNA-DNA hybrid ribonuclease activity"/>
    <property type="evidence" value="ECO:0007669"/>
    <property type="project" value="InterPro"/>
</dbReference>
<proteinExistence type="predicted"/>
<dbReference type="Pfam" id="PF13456">
    <property type="entry name" value="RVT_3"/>
    <property type="match status" value="1"/>
</dbReference>
<evidence type="ECO:0000259" key="1">
    <source>
        <dbReference type="Pfam" id="PF13456"/>
    </source>
</evidence>
<dbReference type="Proteomes" id="UP000436088">
    <property type="component" value="Unassembled WGS sequence"/>
</dbReference>
<keyword evidence="3" id="KW-1185">Reference proteome</keyword>
<dbReference type="InterPro" id="IPR002156">
    <property type="entry name" value="RNaseH_domain"/>
</dbReference>
<accession>A0A6A2ZM75</accession>
<evidence type="ECO:0000313" key="3">
    <source>
        <dbReference type="Proteomes" id="UP000436088"/>
    </source>
</evidence>
<name>A0A6A2ZM75_HIBSY</name>
<dbReference type="Gene3D" id="3.30.420.10">
    <property type="entry name" value="Ribonuclease H-like superfamily/Ribonuclease H"/>
    <property type="match status" value="1"/>
</dbReference>
<evidence type="ECO:0000313" key="2">
    <source>
        <dbReference type="EMBL" id="KAE8692676.1"/>
    </source>
</evidence>
<dbReference type="InterPro" id="IPR012337">
    <property type="entry name" value="RNaseH-like_sf"/>
</dbReference>
<dbReference type="PANTHER" id="PTHR47723">
    <property type="entry name" value="OS05G0353850 PROTEIN"/>
    <property type="match status" value="1"/>
</dbReference>
<organism evidence="2 3">
    <name type="scientific">Hibiscus syriacus</name>
    <name type="common">Rose of Sharon</name>
    <dbReference type="NCBI Taxonomy" id="106335"/>
    <lineage>
        <taxon>Eukaryota</taxon>
        <taxon>Viridiplantae</taxon>
        <taxon>Streptophyta</taxon>
        <taxon>Embryophyta</taxon>
        <taxon>Tracheophyta</taxon>
        <taxon>Spermatophyta</taxon>
        <taxon>Magnoliopsida</taxon>
        <taxon>eudicotyledons</taxon>
        <taxon>Gunneridae</taxon>
        <taxon>Pentapetalae</taxon>
        <taxon>rosids</taxon>
        <taxon>malvids</taxon>
        <taxon>Malvales</taxon>
        <taxon>Malvaceae</taxon>
        <taxon>Malvoideae</taxon>
        <taxon>Hibiscus</taxon>
    </lineage>
</organism>
<dbReference type="InterPro" id="IPR053151">
    <property type="entry name" value="RNase_H-like"/>
</dbReference>
<dbReference type="PANTHER" id="PTHR47723:SF19">
    <property type="entry name" value="POLYNUCLEOTIDYL TRANSFERASE, RIBONUCLEASE H-LIKE SUPERFAMILY PROTEIN"/>
    <property type="match status" value="1"/>
</dbReference>
<dbReference type="AlphaFoldDB" id="A0A6A2ZM75"/>
<dbReference type="EMBL" id="VEPZ02001131">
    <property type="protein sequence ID" value="KAE8692676.1"/>
    <property type="molecule type" value="Genomic_DNA"/>
</dbReference>
<dbReference type="InterPro" id="IPR044730">
    <property type="entry name" value="RNase_H-like_dom_plant"/>
</dbReference>
<dbReference type="GO" id="GO:0003676">
    <property type="term" value="F:nucleic acid binding"/>
    <property type="evidence" value="ECO:0007669"/>
    <property type="project" value="InterPro"/>
</dbReference>
<sequence>MLLRVVPQSACSSFFGTDLHSWIMQNIHMHRPLCDGDPSWSSLFTTLIWLIWKQRNNYVFKGVTYKTDSIIHSSYSWAKCYETNIRNPTVRPRQQGATSTWSSPPRGWMCLNTDGAFATLDGRGSIGGVFHKSTGEWITGFTKNIGTILALHTELWSIYEGLLIARSLGVLRLLIQSDCNRAVKLVEDSAAIDNHIPLVRAILKQRRSGCWITKVQWISRNENKIADKMAKLASWNHFSLIRFDSPLDELVDLLRLEAVDAQQNDATRHA</sequence>
<dbReference type="CDD" id="cd06222">
    <property type="entry name" value="RNase_H_like"/>
    <property type="match status" value="1"/>
</dbReference>
<dbReference type="SUPFAM" id="SSF53098">
    <property type="entry name" value="Ribonuclease H-like"/>
    <property type="match status" value="1"/>
</dbReference>